<evidence type="ECO:0000313" key="3">
    <source>
        <dbReference type="EMBL" id="CBH98688.1"/>
    </source>
</evidence>
<dbReference type="PANTHER" id="PTHR43664">
    <property type="entry name" value="MONOAMINE OXIDASE-RELATED"/>
    <property type="match status" value="1"/>
</dbReference>
<gene>
    <name evidence="3" type="ORF">CARN2_4170</name>
</gene>
<dbReference type="Pfam" id="PF01575">
    <property type="entry name" value="MaoC_dehydratas"/>
    <property type="match status" value="1"/>
</dbReference>
<comment type="caution">
    <text evidence="3">The sequence shown here is derived from an EMBL/GenBank/DDBJ whole genome shotgun (WGS) entry which is preliminary data.</text>
</comment>
<proteinExistence type="predicted"/>
<name>E6PUT1_9ZZZZ</name>
<protein>
    <submittedName>
        <fullName evidence="3">Putative MaoC-like dehydratase (Modular protein)</fullName>
    </submittedName>
</protein>
<dbReference type="Gene3D" id="3.10.129.10">
    <property type="entry name" value="Hotdog Thioesterase"/>
    <property type="match status" value="1"/>
</dbReference>
<evidence type="ECO:0000259" key="2">
    <source>
        <dbReference type="Pfam" id="PF01575"/>
    </source>
</evidence>
<evidence type="ECO:0000256" key="1">
    <source>
        <dbReference type="SAM" id="MobiDB-lite"/>
    </source>
</evidence>
<reference evidence="3" key="1">
    <citation type="submission" date="2009-10" db="EMBL/GenBank/DDBJ databases">
        <title>Diversity of trophic interactions inside an arsenic-rich microbial ecosystem.</title>
        <authorList>
            <person name="Bertin P.N."/>
            <person name="Heinrich-Salmeron A."/>
            <person name="Pelletier E."/>
            <person name="Goulhen-Chollet F."/>
            <person name="Arsene-Ploetze F."/>
            <person name="Gallien S."/>
            <person name="Calteau A."/>
            <person name="Vallenet D."/>
            <person name="Casiot C."/>
            <person name="Chane-Woon-Ming B."/>
            <person name="Giloteaux L."/>
            <person name="Barakat M."/>
            <person name="Bonnefoy V."/>
            <person name="Bruneel O."/>
            <person name="Chandler M."/>
            <person name="Cleiss J."/>
            <person name="Duran R."/>
            <person name="Elbaz-Poulichet F."/>
            <person name="Fonknechten N."/>
            <person name="Lauga B."/>
            <person name="Mornico D."/>
            <person name="Ortet P."/>
            <person name="Schaeffer C."/>
            <person name="Siguier P."/>
            <person name="Alexander Thil Smith A."/>
            <person name="Van Dorsselaer A."/>
            <person name="Weissenbach J."/>
            <person name="Medigue C."/>
            <person name="Le Paslier D."/>
        </authorList>
    </citation>
    <scope>NUCLEOTIDE SEQUENCE</scope>
</reference>
<feature type="domain" description="MaoC-like" evidence="2">
    <location>
        <begin position="98"/>
        <end position="193"/>
    </location>
</feature>
<feature type="compositionally biased region" description="Basic and acidic residues" evidence="1">
    <location>
        <begin position="47"/>
        <end position="59"/>
    </location>
</feature>
<dbReference type="CDD" id="cd03454">
    <property type="entry name" value="YdeM"/>
    <property type="match status" value="1"/>
</dbReference>
<dbReference type="InterPro" id="IPR002539">
    <property type="entry name" value="MaoC-like_dom"/>
</dbReference>
<dbReference type="EMBL" id="CABM01000059">
    <property type="protein sequence ID" value="CBH98688.1"/>
    <property type="molecule type" value="Genomic_DNA"/>
</dbReference>
<dbReference type="InterPro" id="IPR052342">
    <property type="entry name" value="MCH/BMMD"/>
</dbReference>
<sequence>MVPRNRSYHRCMNTTTTPTPPNPGGTRKETPGRPQVSLTPSGGGVAQRDDPGGTREETPGRPQVSLTPSGGGVAQRDDPGGTLYWEDFPPHHVTDCGSTTVSREAILDFARQFDPQPFHVDEEAAKHSLFGGLVASGWHTCAIAMRLMCDAYLLRTTSQGAPGIDELRWLKPVHPGDTLSLRMAVLETRPMRSKPHLGLVQSHWELFNQHGDCVLTMKGWGMFKRRDVAAADGPQAQAAP</sequence>
<feature type="region of interest" description="Disordered" evidence="1">
    <location>
        <begin position="1"/>
        <end position="81"/>
    </location>
</feature>
<dbReference type="SUPFAM" id="SSF54637">
    <property type="entry name" value="Thioesterase/thiol ester dehydrase-isomerase"/>
    <property type="match status" value="1"/>
</dbReference>
<dbReference type="AlphaFoldDB" id="E6PUT1"/>
<organism evidence="3">
    <name type="scientific">mine drainage metagenome</name>
    <dbReference type="NCBI Taxonomy" id="410659"/>
    <lineage>
        <taxon>unclassified sequences</taxon>
        <taxon>metagenomes</taxon>
        <taxon>ecological metagenomes</taxon>
    </lineage>
</organism>
<dbReference type="InterPro" id="IPR029069">
    <property type="entry name" value="HotDog_dom_sf"/>
</dbReference>
<dbReference type="PANTHER" id="PTHR43664:SF1">
    <property type="entry name" value="BETA-METHYLMALYL-COA DEHYDRATASE"/>
    <property type="match status" value="1"/>
</dbReference>
<accession>E6PUT1</accession>